<name>A0A9P4Q5I2_9PEZI</name>
<evidence type="ECO:0000259" key="2">
    <source>
        <dbReference type="Pfam" id="PF17111"/>
    </source>
</evidence>
<dbReference type="OrthoDB" id="5068804at2759"/>
<evidence type="ECO:0000313" key="3">
    <source>
        <dbReference type="EMBL" id="KAF2719905.1"/>
    </source>
</evidence>
<feature type="domain" description="Azaphilone pigments biosynthesis cluster protein L N-terminal" evidence="2">
    <location>
        <begin position="5"/>
        <end position="99"/>
    </location>
</feature>
<accession>A0A9P4Q5I2</accession>
<comment type="caution">
    <text evidence="3">The sequence shown here is derived from an EMBL/GenBank/DDBJ whole genome shotgun (WGS) entry which is preliminary data.</text>
</comment>
<protein>
    <recommendedName>
        <fullName evidence="2">Azaphilone pigments biosynthesis cluster protein L N-terminal domain-containing protein</fullName>
    </recommendedName>
</protein>
<keyword evidence="4" id="KW-1185">Reference proteome</keyword>
<feature type="region of interest" description="Disordered" evidence="1">
    <location>
        <begin position="107"/>
        <end position="126"/>
    </location>
</feature>
<proteinExistence type="predicted"/>
<sequence length="301" mass="33160">MADLRINSDTPTLLEYSIQISQELYNNVASHEDHTDILPDLKQQLLLLLDALQMLDGVINGTSSTAFHTLNISLFNYSNACRKFCDKIQQATAELASSQTMQYRAEALQHQQEAPHGDPAATSSADNSAFTSMSIALKDCHSTVRSTVQGLCRRLTLIQHRSKTPASAATSSQIQFEQETVQLCLDILSKADSKIVHHRTLNFEHVSSEEDSKLAIVSTFGDLITAKWVNASRGSTHVEGQLSDSSLTHIFSTTPIRTTEDVTTDPDPRSVSQFHSRYGSGRILEPLKMQSTANIRQTSAP</sequence>
<reference evidence="3" key="1">
    <citation type="journal article" date="2020" name="Stud. Mycol.">
        <title>101 Dothideomycetes genomes: a test case for predicting lifestyles and emergence of pathogens.</title>
        <authorList>
            <person name="Haridas S."/>
            <person name="Albert R."/>
            <person name="Binder M."/>
            <person name="Bloem J."/>
            <person name="Labutti K."/>
            <person name="Salamov A."/>
            <person name="Andreopoulos B."/>
            <person name="Baker S."/>
            <person name="Barry K."/>
            <person name="Bills G."/>
            <person name="Bluhm B."/>
            <person name="Cannon C."/>
            <person name="Castanera R."/>
            <person name="Culley D."/>
            <person name="Daum C."/>
            <person name="Ezra D."/>
            <person name="Gonzalez J."/>
            <person name="Henrissat B."/>
            <person name="Kuo A."/>
            <person name="Liang C."/>
            <person name="Lipzen A."/>
            <person name="Lutzoni F."/>
            <person name="Magnuson J."/>
            <person name="Mondo S."/>
            <person name="Nolan M."/>
            <person name="Ohm R."/>
            <person name="Pangilinan J."/>
            <person name="Park H.-J."/>
            <person name="Ramirez L."/>
            <person name="Alfaro M."/>
            <person name="Sun H."/>
            <person name="Tritt A."/>
            <person name="Yoshinaga Y."/>
            <person name="Zwiers L.-H."/>
            <person name="Turgeon B."/>
            <person name="Goodwin S."/>
            <person name="Spatafora J."/>
            <person name="Crous P."/>
            <person name="Grigoriev I."/>
        </authorList>
    </citation>
    <scope>NUCLEOTIDE SEQUENCE</scope>
    <source>
        <strain evidence="3">CBS 116435</strain>
    </source>
</reference>
<gene>
    <name evidence="3" type="ORF">K431DRAFT_295576</name>
</gene>
<dbReference type="Proteomes" id="UP000799441">
    <property type="component" value="Unassembled WGS sequence"/>
</dbReference>
<dbReference type="EMBL" id="MU003805">
    <property type="protein sequence ID" value="KAF2719905.1"/>
    <property type="molecule type" value="Genomic_DNA"/>
</dbReference>
<evidence type="ECO:0000313" key="4">
    <source>
        <dbReference type="Proteomes" id="UP000799441"/>
    </source>
</evidence>
<evidence type="ECO:0000256" key="1">
    <source>
        <dbReference type="SAM" id="MobiDB-lite"/>
    </source>
</evidence>
<organism evidence="3 4">
    <name type="scientific">Polychaeton citri CBS 116435</name>
    <dbReference type="NCBI Taxonomy" id="1314669"/>
    <lineage>
        <taxon>Eukaryota</taxon>
        <taxon>Fungi</taxon>
        <taxon>Dikarya</taxon>
        <taxon>Ascomycota</taxon>
        <taxon>Pezizomycotina</taxon>
        <taxon>Dothideomycetes</taxon>
        <taxon>Dothideomycetidae</taxon>
        <taxon>Capnodiales</taxon>
        <taxon>Capnodiaceae</taxon>
        <taxon>Polychaeton</taxon>
    </lineage>
</organism>
<dbReference type="Pfam" id="PF17111">
    <property type="entry name" value="PigL_N"/>
    <property type="match status" value="1"/>
</dbReference>
<dbReference type="InterPro" id="IPR031348">
    <property type="entry name" value="PigL_N"/>
</dbReference>
<dbReference type="AlphaFoldDB" id="A0A9P4Q5I2"/>